<dbReference type="WBParaSite" id="PS1159_v2.g15752.t1">
    <property type="protein sequence ID" value="PS1159_v2.g15752.t1"/>
    <property type="gene ID" value="PS1159_v2.g15752"/>
</dbReference>
<organism evidence="1 2">
    <name type="scientific">Panagrolaimus sp. PS1159</name>
    <dbReference type="NCBI Taxonomy" id="55785"/>
    <lineage>
        <taxon>Eukaryota</taxon>
        <taxon>Metazoa</taxon>
        <taxon>Ecdysozoa</taxon>
        <taxon>Nematoda</taxon>
        <taxon>Chromadorea</taxon>
        <taxon>Rhabditida</taxon>
        <taxon>Tylenchina</taxon>
        <taxon>Panagrolaimomorpha</taxon>
        <taxon>Panagrolaimoidea</taxon>
        <taxon>Panagrolaimidae</taxon>
        <taxon>Panagrolaimus</taxon>
    </lineage>
</organism>
<reference evidence="2" key="1">
    <citation type="submission" date="2022-11" db="UniProtKB">
        <authorList>
            <consortium name="WormBaseParasite"/>
        </authorList>
    </citation>
    <scope>IDENTIFICATION</scope>
</reference>
<dbReference type="Proteomes" id="UP000887580">
    <property type="component" value="Unplaced"/>
</dbReference>
<evidence type="ECO:0000313" key="2">
    <source>
        <dbReference type="WBParaSite" id="PS1159_v2.g15752.t1"/>
    </source>
</evidence>
<accession>A0AC35FBF6</accession>
<evidence type="ECO:0000313" key="1">
    <source>
        <dbReference type="Proteomes" id="UP000887580"/>
    </source>
</evidence>
<sequence>MKGFFGCFLFALIAFYSTNAQLAAWPATSYSPYFDALFKAASSPVLAAPSGQGMQAPAIPVPAPIPVPYAAPVYTPFAAPVFATPLIPSYAPLPYGRSYAFARG</sequence>
<name>A0AC35FBF6_9BILA</name>
<protein>
    <submittedName>
        <fullName evidence="2">Uncharacterized protein</fullName>
    </submittedName>
</protein>
<proteinExistence type="predicted"/>